<dbReference type="GO" id="GO:0016706">
    <property type="term" value="F:2-oxoglutarate-dependent dioxygenase activity"/>
    <property type="evidence" value="ECO:0007669"/>
    <property type="project" value="UniProtKB-ARBA"/>
</dbReference>
<dbReference type="RefSeq" id="WP_107939512.1">
    <property type="nucleotide sequence ID" value="NZ_QANS01000002.1"/>
</dbReference>
<reference evidence="5 6" key="1">
    <citation type="submission" date="2018-04" db="EMBL/GenBank/DDBJ databases">
        <title>Novel species isolated from glacier.</title>
        <authorList>
            <person name="Liu Q."/>
            <person name="Xin Y.-H."/>
        </authorList>
    </citation>
    <scope>NUCLEOTIDE SEQUENCE [LARGE SCALE GENOMIC DNA]</scope>
    <source>
        <strain evidence="5 6">GT1R17</strain>
    </source>
</reference>
<dbReference type="Gene3D" id="3.60.130.10">
    <property type="entry name" value="Clavaminate synthase-like"/>
    <property type="match status" value="1"/>
</dbReference>
<dbReference type="EMBL" id="QANS01000002">
    <property type="protein sequence ID" value="PTU32318.1"/>
    <property type="molecule type" value="Genomic_DNA"/>
</dbReference>
<evidence type="ECO:0000313" key="6">
    <source>
        <dbReference type="Proteomes" id="UP000244248"/>
    </source>
</evidence>
<keyword evidence="3" id="KW-0045">Antibiotic biosynthesis</keyword>
<dbReference type="PANTHER" id="PTHR10696">
    <property type="entry name" value="GAMMA-BUTYROBETAINE HYDROXYLASE-RELATED"/>
    <property type="match status" value="1"/>
</dbReference>
<dbReference type="AlphaFoldDB" id="A0A2T5MIC7"/>
<sequence length="350" mass="40221">MTKPFFADARSANNKPIRVIEGQGVSLEAFKSWIAEQRDQIEIEWVRHGALRFRGFDLLGASDFEQVAMALEPDLKNDYLGTSPRNARSQYVFTASELPPFYPIAQHSEMSFLPSAPRKLFFHCTIAPGKNGETPTVDWRAVWRDLPAEMRETFAARRVRNIRNYDGPDSPKGRDLWQLKRWDELFSTTDTVLVERKAEAQGLRCEWLAQGRLRLINDQVAMREHPVTGETAWFNHTQVFHVAAAALEYAYILRHQKNPRAIFYWALTSALTTLKQRMKSSLEQPMHVTHADGGEVDPRHVRILVETIWKHLVIETWHEGDILAIDNRSTGHGRMPFHGPREVLVAWTGT</sequence>
<evidence type="ECO:0000313" key="5">
    <source>
        <dbReference type="EMBL" id="PTU32318.1"/>
    </source>
</evidence>
<dbReference type="Proteomes" id="UP000244248">
    <property type="component" value="Unassembled WGS sequence"/>
</dbReference>
<proteinExistence type="predicted"/>
<evidence type="ECO:0000256" key="1">
    <source>
        <dbReference type="ARBA" id="ARBA00001954"/>
    </source>
</evidence>
<evidence type="ECO:0000256" key="2">
    <source>
        <dbReference type="ARBA" id="ARBA00023002"/>
    </source>
</evidence>
<accession>A0A2T5MIC7</accession>
<dbReference type="InterPro" id="IPR003819">
    <property type="entry name" value="TauD/TfdA-like"/>
</dbReference>
<comment type="cofactor">
    <cofactor evidence="1">
        <name>Fe(2+)</name>
        <dbReference type="ChEBI" id="CHEBI:29033"/>
    </cofactor>
</comment>
<name>A0A2T5MIC7_9GAMM</name>
<keyword evidence="2" id="KW-0560">Oxidoreductase</keyword>
<dbReference type="SUPFAM" id="SSF51197">
    <property type="entry name" value="Clavaminate synthase-like"/>
    <property type="match status" value="1"/>
</dbReference>
<dbReference type="GO" id="GO:0017000">
    <property type="term" value="P:antibiotic biosynthetic process"/>
    <property type="evidence" value="ECO:0007669"/>
    <property type="project" value="UniProtKB-KW"/>
</dbReference>
<evidence type="ECO:0000256" key="3">
    <source>
        <dbReference type="ARBA" id="ARBA00023194"/>
    </source>
</evidence>
<gene>
    <name evidence="5" type="ORF">CJD38_06610</name>
</gene>
<keyword evidence="6" id="KW-1185">Reference proteome</keyword>
<dbReference type="PANTHER" id="PTHR10696:SF56">
    <property type="entry name" value="TAUD_TFDA-LIKE DOMAIN-CONTAINING PROTEIN"/>
    <property type="match status" value="1"/>
</dbReference>
<dbReference type="InterPro" id="IPR042098">
    <property type="entry name" value="TauD-like_sf"/>
</dbReference>
<dbReference type="InterPro" id="IPR050411">
    <property type="entry name" value="AlphaKG_dependent_hydroxylases"/>
</dbReference>
<organism evidence="5 6">
    <name type="scientific">Stenotrophobium rhamnosiphilum</name>
    <dbReference type="NCBI Taxonomy" id="2029166"/>
    <lineage>
        <taxon>Bacteria</taxon>
        <taxon>Pseudomonadati</taxon>
        <taxon>Pseudomonadota</taxon>
        <taxon>Gammaproteobacteria</taxon>
        <taxon>Nevskiales</taxon>
        <taxon>Nevskiaceae</taxon>
        <taxon>Stenotrophobium</taxon>
    </lineage>
</organism>
<feature type="domain" description="TauD/TfdA-like" evidence="4">
    <location>
        <begin position="16"/>
        <end position="347"/>
    </location>
</feature>
<dbReference type="OrthoDB" id="9769888at2"/>
<comment type="caution">
    <text evidence="5">The sequence shown here is derived from an EMBL/GenBank/DDBJ whole genome shotgun (WGS) entry which is preliminary data.</text>
</comment>
<dbReference type="Pfam" id="PF02668">
    <property type="entry name" value="TauD"/>
    <property type="match status" value="1"/>
</dbReference>
<evidence type="ECO:0000259" key="4">
    <source>
        <dbReference type="Pfam" id="PF02668"/>
    </source>
</evidence>
<protein>
    <recommendedName>
        <fullName evidence="4">TauD/TfdA-like domain-containing protein</fullName>
    </recommendedName>
</protein>